<sequence length="72" mass="8163">MSRNRELLTILQTLQTFSDCDITQSFSEGDSDVLLVSYSKKNNSFVITQNDSEISYHDIDSALALLEHILHT</sequence>
<gene>
    <name evidence="1" type="ORF">FZC85_01865</name>
</gene>
<comment type="caution">
    <text evidence="1">The sequence shown here is derived from an EMBL/GenBank/DDBJ whole genome shotgun (WGS) entry which is preliminary data.</text>
</comment>
<accession>A0A5D4U2S8</accession>
<dbReference type="OrthoDB" id="2885782at2"/>
<organism evidence="1 2">
    <name type="scientific">Rossellomorea aquimaris</name>
    <dbReference type="NCBI Taxonomy" id="189382"/>
    <lineage>
        <taxon>Bacteria</taxon>
        <taxon>Bacillati</taxon>
        <taxon>Bacillota</taxon>
        <taxon>Bacilli</taxon>
        <taxon>Bacillales</taxon>
        <taxon>Bacillaceae</taxon>
        <taxon>Rossellomorea</taxon>
    </lineage>
</organism>
<dbReference type="AlphaFoldDB" id="A0A5D4U2S8"/>
<proteinExistence type="predicted"/>
<dbReference type="EMBL" id="VTEZ01000001">
    <property type="protein sequence ID" value="TYS88209.1"/>
    <property type="molecule type" value="Genomic_DNA"/>
</dbReference>
<evidence type="ECO:0000313" key="2">
    <source>
        <dbReference type="Proteomes" id="UP000324269"/>
    </source>
</evidence>
<protein>
    <submittedName>
        <fullName evidence="1">Uncharacterized protein</fullName>
    </submittedName>
</protein>
<name>A0A5D4U2S8_9BACI</name>
<dbReference type="RefSeq" id="WP_148967503.1">
    <property type="nucleotide sequence ID" value="NZ_JBNIKW010000001.1"/>
</dbReference>
<dbReference type="Proteomes" id="UP000324269">
    <property type="component" value="Unassembled WGS sequence"/>
</dbReference>
<reference evidence="1 2" key="1">
    <citation type="submission" date="2019-08" db="EMBL/GenBank/DDBJ databases">
        <title>Bacillus genomes from the desert of Cuatro Cienegas, Coahuila.</title>
        <authorList>
            <person name="Olmedo-Alvarez G."/>
        </authorList>
    </citation>
    <scope>NUCLEOTIDE SEQUENCE [LARGE SCALE GENOMIC DNA]</scope>
    <source>
        <strain evidence="1 2">CH87b_3T</strain>
    </source>
</reference>
<evidence type="ECO:0000313" key="1">
    <source>
        <dbReference type="EMBL" id="TYS88209.1"/>
    </source>
</evidence>